<name>K6ZVC1_9ALTE</name>
<dbReference type="PANTHER" id="PTHR43557:SF2">
    <property type="entry name" value="RIESKE DOMAIN-CONTAINING PROTEIN-RELATED"/>
    <property type="match status" value="1"/>
</dbReference>
<evidence type="ECO:0000259" key="5">
    <source>
        <dbReference type="Pfam" id="PF07992"/>
    </source>
</evidence>
<comment type="caution">
    <text evidence="7">The sequence shown here is derived from an EMBL/GenBank/DDBJ whole genome shotgun (WGS) entry which is preliminary data.</text>
</comment>
<evidence type="ECO:0000313" key="8">
    <source>
        <dbReference type="Proteomes" id="UP000006251"/>
    </source>
</evidence>
<evidence type="ECO:0000256" key="1">
    <source>
        <dbReference type="ARBA" id="ARBA00001974"/>
    </source>
</evidence>
<dbReference type="SUPFAM" id="SSF55424">
    <property type="entry name" value="FAD/NAD-linked reductases, dimerisation (C-terminal) domain"/>
    <property type="match status" value="1"/>
</dbReference>
<evidence type="ECO:0000313" key="7">
    <source>
        <dbReference type="EMBL" id="GAC27280.1"/>
    </source>
</evidence>
<dbReference type="InterPro" id="IPR050446">
    <property type="entry name" value="FAD-oxidoreductase/Apoptosis"/>
</dbReference>
<dbReference type="InterPro" id="IPR023753">
    <property type="entry name" value="FAD/NAD-binding_dom"/>
</dbReference>
<dbReference type="GO" id="GO:0016651">
    <property type="term" value="F:oxidoreductase activity, acting on NAD(P)H"/>
    <property type="evidence" value="ECO:0007669"/>
    <property type="project" value="TreeGrafter"/>
</dbReference>
<dbReference type="SUPFAM" id="SSF51905">
    <property type="entry name" value="FAD/NAD(P)-binding domain"/>
    <property type="match status" value="2"/>
</dbReference>
<dbReference type="GO" id="GO:0005737">
    <property type="term" value="C:cytoplasm"/>
    <property type="evidence" value="ECO:0007669"/>
    <property type="project" value="TreeGrafter"/>
</dbReference>
<sequence length="405" mass="43850">MDKDMNLVVIVGGGHAAAEAAIALRIQGWEGDIKLISDEDVLPYQRPPLSKGYFHKTVTSAQLLIKKQALYEKANVDVMLGLSVVAIDRLSQTVTVSSGAIIGYSHLIIATGAQARILNIPGAELPCVSYLRTLNDANNIIANIKSNSHLLVIGAGYIGLELAASARKIGARVTILESFERVLSRVTNEQMSGFYQGLHKDNGVDLKLNIGIEEIHTTEDGYVATLNDGSNVAFDHTVVGIGVIPNTGLAEAAGLECDNGIVVNEHTLTSDPTIYAIGDVSNHPNEFYARNIRLESVPSAMEQAKVAAANICGKPKIHNSFPWFWSDQYDVKLQTAGLSQGYDETVVRGDMTQKKFALFYLKKGKIIAVDAINSPKDFMKAKALIPQGLTVSKDKLADITKNWFD</sequence>
<proteinExistence type="predicted"/>
<dbReference type="STRING" id="1121922.GCA_000428905_02972"/>
<evidence type="ECO:0000256" key="2">
    <source>
        <dbReference type="ARBA" id="ARBA00022630"/>
    </source>
</evidence>
<dbReference type="Gene3D" id="3.50.50.60">
    <property type="entry name" value="FAD/NAD(P)-binding domain"/>
    <property type="match status" value="2"/>
</dbReference>
<keyword evidence="2" id="KW-0285">Flavoprotein</keyword>
<dbReference type="Pfam" id="PF07992">
    <property type="entry name" value="Pyr_redox_2"/>
    <property type="match status" value="1"/>
</dbReference>
<dbReference type="Gene3D" id="3.30.390.30">
    <property type="match status" value="1"/>
</dbReference>
<accession>K6ZVC1</accession>
<keyword evidence="3" id="KW-0274">FAD</keyword>
<dbReference type="AlphaFoldDB" id="K6ZVC1"/>
<dbReference type="EMBL" id="BAEQ01000009">
    <property type="protein sequence ID" value="GAC27280.1"/>
    <property type="molecule type" value="Genomic_DNA"/>
</dbReference>
<dbReference type="Pfam" id="PF14759">
    <property type="entry name" value="Reductase_C"/>
    <property type="match status" value="1"/>
</dbReference>
<dbReference type="Proteomes" id="UP000006251">
    <property type="component" value="Unassembled WGS sequence"/>
</dbReference>
<dbReference type="InterPro" id="IPR016156">
    <property type="entry name" value="FAD/NAD-linked_Rdtase_dimer_sf"/>
</dbReference>
<keyword evidence="4" id="KW-0560">Oxidoreductase</keyword>
<protein>
    <submittedName>
        <fullName evidence="7">Rubredoxin-NAD(+) reductase</fullName>
    </submittedName>
</protein>
<gene>
    <name evidence="7" type="primary">alkT</name>
    <name evidence="7" type="ORF">GPAL_0400</name>
</gene>
<evidence type="ECO:0000259" key="6">
    <source>
        <dbReference type="Pfam" id="PF14759"/>
    </source>
</evidence>
<organism evidence="7 8">
    <name type="scientific">Brumicola pallidula DSM 14239 = ACAM 615</name>
    <dbReference type="NCBI Taxonomy" id="1121922"/>
    <lineage>
        <taxon>Bacteria</taxon>
        <taxon>Pseudomonadati</taxon>
        <taxon>Pseudomonadota</taxon>
        <taxon>Gammaproteobacteria</taxon>
        <taxon>Alteromonadales</taxon>
        <taxon>Alteromonadaceae</taxon>
        <taxon>Brumicola</taxon>
    </lineage>
</organism>
<reference evidence="8" key="1">
    <citation type="journal article" date="2014" name="Environ. Microbiol.">
        <title>Comparative genomics of the marine bacterial genus Glaciecola reveals the high degree of genomic diversity and genomic characteristic for cold adaptation.</title>
        <authorList>
            <person name="Qin Q.L."/>
            <person name="Xie B.B."/>
            <person name="Yu Y."/>
            <person name="Shu Y.L."/>
            <person name="Rong J.C."/>
            <person name="Zhang Y.J."/>
            <person name="Zhao D.L."/>
            <person name="Chen X.L."/>
            <person name="Zhang X.Y."/>
            <person name="Chen B."/>
            <person name="Zhou B.C."/>
            <person name="Zhang Y.Z."/>
        </authorList>
    </citation>
    <scope>NUCLEOTIDE SEQUENCE [LARGE SCALE GENOMIC DNA]</scope>
    <source>
        <strain evidence="8">ACAM 615</strain>
    </source>
</reference>
<evidence type="ECO:0000256" key="4">
    <source>
        <dbReference type="ARBA" id="ARBA00023002"/>
    </source>
</evidence>
<dbReference type="InterPro" id="IPR036188">
    <property type="entry name" value="FAD/NAD-bd_sf"/>
</dbReference>
<evidence type="ECO:0000256" key="3">
    <source>
        <dbReference type="ARBA" id="ARBA00022827"/>
    </source>
</evidence>
<dbReference type="PRINTS" id="PR00411">
    <property type="entry name" value="PNDRDTASEI"/>
</dbReference>
<dbReference type="InterPro" id="IPR028202">
    <property type="entry name" value="Reductase_C"/>
</dbReference>
<feature type="domain" description="FAD/NAD(P)-binding" evidence="5">
    <location>
        <begin position="8"/>
        <end position="304"/>
    </location>
</feature>
<dbReference type="PRINTS" id="PR00368">
    <property type="entry name" value="FADPNR"/>
</dbReference>
<comment type="cofactor">
    <cofactor evidence="1">
        <name>FAD</name>
        <dbReference type="ChEBI" id="CHEBI:57692"/>
    </cofactor>
</comment>
<keyword evidence="8" id="KW-1185">Reference proteome</keyword>
<feature type="domain" description="Reductase C-terminal" evidence="6">
    <location>
        <begin position="323"/>
        <end position="399"/>
    </location>
</feature>
<dbReference type="PANTHER" id="PTHR43557">
    <property type="entry name" value="APOPTOSIS-INDUCING FACTOR 1"/>
    <property type="match status" value="1"/>
</dbReference>